<sequence length="293" mass="32029">MAASKRKDLGALKWLLNPAASTFAVQRGNPLMGVPIIHWCWPACCTAKDRGRTSPPANISTWKLREQPQTYLHTETVSATTNMQLLRQLVLLAVMAVSTTATAKVAPDAAVDAEQSQPRTNLRGLLNKIVSNDPTQAPVRVLAATWEDGNVGDARKLRRISEKIVGGETVVMFNDRRLSPADEMESAVVNFDVRSNPNCVVSVCGEMSKWYLGSKEQCFDLRIAPKSADQLENGLIRGVSAAYSGLRPVATNLYLKFDETNFIDGSKCEYEILSGSKTVREEEIARGSQAAMA</sequence>
<organism evidence="1 2">
    <name type="scientific">Phytophthora infestans</name>
    <name type="common">Potato late blight agent</name>
    <name type="synonym">Botrytis infestans</name>
    <dbReference type="NCBI Taxonomy" id="4787"/>
    <lineage>
        <taxon>Eukaryota</taxon>
        <taxon>Sar</taxon>
        <taxon>Stramenopiles</taxon>
        <taxon>Oomycota</taxon>
        <taxon>Peronosporomycetes</taxon>
        <taxon>Peronosporales</taxon>
        <taxon>Peronosporaceae</taxon>
        <taxon>Phytophthora</taxon>
    </lineage>
</organism>
<name>A0A833SQR8_PHYIN</name>
<comment type="caution">
    <text evidence="1">The sequence shown here is derived from an EMBL/GenBank/DDBJ whole genome shotgun (WGS) entry which is preliminary data.</text>
</comment>
<keyword evidence="2" id="KW-1185">Reference proteome</keyword>
<accession>A0A833SQR8</accession>
<protein>
    <submittedName>
        <fullName evidence="1">Uncharacterized protein</fullName>
    </submittedName>
</protein>
<evidence type="ECO:0000313" key="1">
    <source>
        <dbReference type="EMBL" id="KAF4044476.1"/>
    </source>
</evidence>
<reference evidence="1" key="1">
    <citation type="submission" date="2020-04" db="EMBL/GenBank/DDBJ databases">
        <title>Hybrid Assembly of Korean Phytophthora infestans isolates.</title>
        <authorList>
            <person name="Prokchorchik M."/>
            <person name="Lee Y."/>
            <person name="Seo J."/>
            <person name="Cho J.-H."/>
            <person name="Park Y.-E."/>
            <person name="Jang D.-C."/>
            <person name="Im J.-S."/>
            <person name="Choi J.-G."/>
            <person name="Park H.-J."/>
            <person name="Lee G.-B."/>
            <person name="Lee Y.-G."/>
            <person name="Hong S.-Y."/>
            <person name="Cho K."/>
            <person name="Sohn K.H."/>
        </authorList>
    </citation>
    <scope>NUCLEOTIDE SEQUENCE</scope>
    <source>
        <strain evidence="1">KR_1_A1</strain>
    </source>
</reference>
<dbReference type="Proteomes" id="UP000602510">
    <property type="component" value="Unassembled WGS sequence"/>
</dbReference>
<dbReference type="EMBL" id="WSZM01000069">
    <property type="protein sequence ID" value="KAF4044476.1"/>
    <property type="molecule type" value="Genomic_DNA"/>
</dbReference>
<proteinExistence type="predicted"/>
<evidence type="ECO:0000313" key="2">
    <source>
        <dbReference type="Proteomes" id="UP000602510"/>
    </source>
</evidence>
<dbReference type="AlphaFoldDB" id="A0A833SQR8"/>
<gene>
    <name evidence="1" type="ORF">GN244_ATG03185</name>
</gene>